<protein>
    <submittedName>
        <fullName evidence="1">Uncharacterized protein</fullName>
    </submittedName>
</protein>
<organism evidence="1 2">
    <name type="scientific">Canavalia gladiata</name>
    <name type="common">Sword bean</name>
    <name type="synonym">Dolichos gladiatus</name>
    <dbReference type="NCBI Taxonomy" id="3824"/>
    <lineage>
        <taxon>Eukaryota</taxon>
        <taxon>Viridiplantae</taxon>
        <taxon>Streptophyta</taxon>
        <taxon>Embryophyta</taxon>
        <taxon>Tracheophyta</taxon>
        <taxon>Spermatophyta</taxon>
        <taxon>Magnoliopsida</taxon>
        <taxon>eudicotyledons</taxon>
        <taxon>Gunneridae</taxon>
        <taxon>Pentapetalae</taxon>
        <taxon>rosids</taxon>
        <taxon>fabids</taxon>
        <taxon>Fabales</taxon>
        <taxon>Fabaceae</taxon>
        <taxon>Papilionoideae</taxon>
        <taxon>50 kb inversion clade</taxon>
        <taxon>NPAAA clade</taxon>
        <taxon>indigoferoid/millettioid clade</taxon>
        <taxon>Phaseoleae</taxon>
        <taxon>Canavalia</taxon>
    </lineage>
</organism>
<dbReference type="AlphaFoldDB" id="A0AAN9RCG1"/>
<dbReference type="Proteomes" id="UP001367508">
    <property type="component" value="Unassembled WGS sequence"/>
</dbReference>
<name>A0AAN9RCG1_CANGL</name>
<comment type="caution">
    <text evidence="1">The sequence shown here is derived from an EMBL/GenBank/DDBJ whole genome shotgun (WGS) entry which is preliminary data.</text>
</comment>
<evidence type="ECO:0000313" key="2">
    <source>
        <dbReference type="Proteomes" id="UP001367508"/>
    </source>
</evidence>
<keyword evidence="2" id="KW-1185">Reference proteome</keyword>
<dbReference type="EMBL" id="JAYMYQ010000001">
    <property type="protein sequence ID" value="KAK7361593.1"/>
    <property type="molecule type" value="Genomic_DNA"/>
</dbReference>
<accession>A0AAN9RCG1</accession>
<gene>
    <name evidence="1" type="ORF">VNO77_03663</name>
</gene>
<sequence>MPVENEALSRDHSRILARNWTHLEAFPLLYVATEWDPPPGVWVFLFKSRSGPAFPRVSLPLVLFSPKSQPQFFPLKGQPPSFFAAPKSPPKEITPPFCPLRPPKGPSCLLPFFILFVTWSSPAHWIWVIGAYDLIYWNQVNFASRSLLWQRDWYAMHGRKFDQIFLRISDHSYSTICRGLLVGVSRDWCEALPPAWDPYFNACNEIPASWKVGRKPSNPIKLVRHGDSTPLVDGSLYCPCVLFGNQDDQTLRSLLRKEYYHLSRYLPSTNSSELWINAESDSFRGKIGTKLSSPPSLRFLFEIHGAPL</sequence>
<reference evidence="1 2" key="1">
    <citation type="submission" date="2024-01" db="EMBL/GenBank/DDBJ databases">
        <title>The genomes of 5 underutilized Papilionoideae crops provide insights into root nodulation and disease resistanc.</title>
        <authorList>
            <person name="Jiang F."/>
        </authorList>
    </citation>
    <scope>NUCLEOTIDE SEQUENCE [LARGE SCALE GENOMIC DNA]</scope>
    <source>
        <strain evidence="1">LVBAO_FW01</strain>
        <tissue evidence="1">Leaves</tissue>
    </source>
</reference>
<proteinExistence type="predicted"/>
<evidence type="ECO:0000313" key="1">
    <source>
        <dbReference type="EMBL" id="KAK7361593.1"/>
    </source>
</evidence>